<feature type="domain" description="Reverse transcriptase" evidence="1">
    <location>
        <begin position="1"/>
        <end position="118"/>
    </location>
</feature>
<proteinExistence type="predicted"/>
<dbReference type="InterPro" id="IPR000477">
    <property type="entry name" value="RT_dom"/>
</dbReference>
<dbReference type="PROSITE" id="PS50878">
    <property type="entry name" value="RT_POL"/>
    <property type="match status" value="1"/>
</dbReference>
<dbReference type="EMBL" id="LT558130">
    <property type="protein sequence ID" value="SAM84440.1"/>
    <property type="molecule type" value="Genomic_DNA"/>
</dbReference>
<organism evidence="2 3">
    <name type="scientific">Ustilago bromivora</name>
    <dbReference type="NCBI Taxonomy" id="307758"/>
    <lineage>
        <taxon>Eukaryota</taxon>
        <taxon>Fungi</taxon>
        <taxon>Dikarya</taxon>
        <taxon>Basidiomycota</taxon>
        <taxon>Ustilaginomycotina</taxon>
        <taxon>Ustilaginomycetes</taxon>
        <taxon>Ustilaginales</taxon>
        <taxon>Ustilaginaceae</taxon>
        <taxon>Ustilago</taxon>
    </lineage>
</organism>
<protein>
    <recommendedName>
        <fullName evidence="1">Reverse transcriptase domain-containing protein</fullName>
    </recommendedName>
</protein>
<accession>A0A1K0GUY2</accession>
<reference evidence="3" key="1">
    <citation type="submission" date="2016-04" db="EMBL/GenBank/DDBJ databases">
        <authorList>
            <person name="Guldener U."/>
            <person name="Guldener U."/>
        </authorList>
    </citation>
    <scope>NUCLEOTIDE SEQUENCE [LARGE SCALE GENOMIC DNA]</scope>
    <source>
        <strain evidence="3">UB2112</strain>
    </source>
</reference>
<gene>
    <name evidence="2" type="ORF">UBRO_20834</name>
</gene>
<name>A0A1K0GUY2_9BASI</name>
<evidence type="ECO:0000313" key="2">
    <source>
        <dbReference type="EMBL" id="SAM84440.1"/>
    </source>
</evidence>
<dbReference type="Proteomes" id="UP000179920">
    <property type="component" value="Chromosome XIV"/>
</dbReference>
<dbReference type="AlphaFoldDB" id="A0A1K0GUY2"/>
<evidence type="ECO:0000259" key="1">
    <source>
        <dbReference type="PROSITE" id="PS50878"/>
    </source>
</evidence>
<evidence type="ECO:0000313" key="3">
    <source>
        <dbReference type="Proteomes" id="UP000179920"/>
    </source>
</evidence>
<sequence>MSCLLYNFSLQPMLDYVKHHHHAGTELNWDTSNPMFVSSLAFADDILLIVNNRYDLGKFLDALDLYGMASNAQINEDKSQAFFFAKGQSLAEDGLEGDIPYPILGDSHTKIVHLGYPFCLDGGIPQVTIERQLASIQAKVNILSAMTTTLLARACIVNAFLLSKLWHTIRLCPIPYTLQRHLNSIINPFLFLGQCNWIHHAYIVTPQHFGGLGVIDTNTMSIVLIGQMATNFLHSKEPIDWNSIMVQELLTLLFYNDMFGYTWLAIHEANTKYWEHNGLRVWGDLLWYNPNERGKVKHPYVCTNTYPLVPLSPAGCKNNYVASRGHPNTYECFSSAAGQLLPRHWIDMWAKLHLMVRSKLLDISKTFALHPDHSKSTKNPRPHDNPFNINTVGLPFPKHLTMFAEKHISAYTVKHACSFLSPNKVVVPQWPFESTSDQWQWVWEWHNNDSLLSSEASSDVFLFLHSHPWLAQKPRGDRQLTNYNILNKDTIALRILMHQDHGNPNEALEAINDTYKEEHVFGVSSCMLCSGPKDSTIHGFIECDLAQQHIWKPLLGTLRCLCGGRGVPTDARNIVLGWPDLKMPTSLRARLLLWRNLTVHMLSQLQSNVIKVGLQNDHCLQLTLINFISNHAALVTKTITNAYYKQPQRKRPVFSRKWIVGRTFLQVVNDTIHFHLMSNPTPNTSTNPTSELISRTTYSNSQGLDLNTSSESPPFALLPSLSPDHWSTHQRS</sequence>